<dbReference type="RefSeq" id="WP_143904490.1">
    <property type="nucleotide sequence ID" value="NZ_VJOL01000092.1"/>
</dbReference>
<feature type="domain" description="Sodium symporter small subunit" evidence="2">
    <location>
        <begin position="8"/>
        <end position="83"/>
    </location>
</feature>
<organism evidence="3 4">
    <name type="scientific">Tepidimonas thermarum</name>
    <dbReference type="NCBI Taxonomy" id="335431"/>
    <lineage>
        <taxon>Bacteria</taxon>
        <taxon>Pseudomonadati</taxon>
        <taxon>Pseudomonadota</taxon>
        <taxon>Betaproteobacteria</taxon>
        <taxon>Burkholderiales</taxon>
        <taxon>Tepidimonas</taxon>
    </lineage>
</organism>
<dbReference type="AlphaFoldDB" id="A0A554WTZ0"/>
<name>A0A554WTZ0_9BURK</name>
<accession>A0A554WTZ0</accession>
<dbReference type="NCBIfam" id="TIGR03647">
    <property type="entry name" value="Na_symport_sm"/>
    <property type="match status" value="1"/>
</dbReference>
<keyword evidence="4" id="KW-1185">Reference proteome</keyword>
<keyword evidence="1" id="KW-0812">Transmembrane</keyword>
<dbReference type="Proteomes" id="UP000318542">
    <property type="component" value="Unassembled WGS sequence"/>
</dbReference>
<dbReference type="EMBL" id="VJOL01000092">
    <property type="protein sequence ID" value="TSE27056.1"/>
    <property type="molecule type" value="Genomic_DNA"/>
</dbReference>
<evidence type="ECO:0000313" key="4">
    <source>
        <dbReference type="Proteomes" id="UP000318542"/>
    </source>
</evidence>
<sequence length="86" mass="9636">MSLDSNARAYWSATLGLLTKVLVIWFLVSYGAGILFADALNAIKLGGYPLGFWFAQQGSIYIFIALIFWYAKKMGEIDRKFGMAED</sequence>
<dbReference type="InterPro" id="IPR019886">
    <property type="entry name" value="Na_symporter_ssu"/>
</dbReference>
<feature type="transmembrane region" description="Helical" evidence="1">
    <location>
        <begin position="52"/>
        <end position="71"/>
    </location>
</feature>
<reference evidence="3 4" key="1">
    <citation type="submission" date="2019-07" db="EMBL/GenBank/DDBJ databases">
        <title>Tepidimonas thermarum AA-1 draft genome.</title>
        <authorList>
            <person name="Da Costa M.S."/>
            <person name="Froufe H.J.C."/>
            <person name="Egas C."/>
            <person name="Albuquerque L."/>
        </authorList>
    </citation>
    <scope>NUCLEOTIDE SEQUENCE [LARGE SCALE GENOMIC DNA]</scope>
    <source>
        <strain evidence="3 4">AA-1</strain>
    </source>
</reference>
<comment type="caution">
    <text evidence="3">The sequence shown here is derived from an EMBL/GenBank/DDBJ whole genome shotgun (WGS) entry which is preliminary data.</text>
</comment>
<dbReference type="OrthoDB" id="9797746at2"/>
<evidence type="ECO:0000259" key="2">
    <source>
        <dbReference type="Pfam" id="PF13937"/>
    </source>
</evidence>
<feature type="transmembrane region" description="Helical" evidence="1">
    <location>
        <begin position="21"/>
        <end position="40"/>
    </location>
</feature>
<keyword evidence="1" id="KW-0472">Membrane</keyword>
<keyword evidence="1" id="KW-1133">Transmembrane helix</keyword>
<dbReference type="Pfam" id="PF13937">
    <property type="entry name" value="DUF4212"/>
    <property type="match status" value="1"/>
</dbReference>
<gene>
    <name evidence="3" type="ORF">Tther_02547</name>
</gene>
<proteinExistence type="predicted"/>
<protein>
    <submittedName>
        <fullName evidence="3">Putative solute:sodium symporter small subunit</fullName>
    </submittedName>
</protein>
<evidence type="ECO:0000313" key="3">
    <source>
        <dbReference type="EMBL" id="TSE27056.1"/>
    </source>
</evidence>
<evidence type="ECO:0000256" key="1">
    <source>
        <dbReference type="SAM" id="Phobius"/>
    </source>
</evidence>